<dbReference type="Proteomes" id="UP000078200">
    <property type="component" value="Unassembled WGS sequence"/>
</dbReference>
<organism evidence="1 2">
    <name type="scientific">Glossina austeni</name>
    <name type="common">Savannah tsetse fly</name>
    <dbReference type="NCBI Taxonomy" id="7395"/>
    <lineage>
        <taxon>Eukaryota</taxon>
        <taxon>Metazoa</taxon>
        <taxon>Ecdysozoa</taxon>
        <taxon>Arthropoda</taxon>
        <taxon>Hexapoda</taxon>
        <taxon>Insecta</taxon>
        <taxon>Pterygota</taxon>
        <taxon>Neoptera</taxon>
        <taxon>Endopterygota</taxon>
        <taxon>Diptera</taxon>
        <taxon>Brachycera</taxon>
        <taxon>Muscomorpha</taxon>
        <taxon>Hippoboscoidea</taxon>
        <taxon>Glossinidae</taxon>
        <taxon>Glossina</taxon>
    </lineage>
</organism>
<proteinExistence type="predicted"/>
<dbReference type="InterPro" id="IPR017850">
    <property type="entry name" value="Alkaline_phosphatase_core_sf"/>
</dbReference>
<dbReference type="GO" id="GO:0005615">
    <property type="term" value="C:extracellular space"/>
    <property type="evidence" value="ECO:0007669"/>
    <property type="project" value="TreeGrafter"/>
</dbReference>
<dbReference type="Gene3D" id="3.40.720.10">
    <property type="entry name" value="Alkaline Phosphatase, subunit A"/>
    <property type="match status" value="1"/>
</dbReference>
<keyword evidence="2" id="KW-1185">Reference proteome</keyword>
<dbReference type="VEuPathDB" id="VectorBase:GAUT029585"/>
<dbReference type="AlphaFoldDB" id="A0A1A9V8U7"/>
<reference evidence="1" key="1">
    <citation type="submission" date="2020-05" db="UniProtKB">
        <authorList>
            <consortium name="EnsemblMetazoa"/>
        </authorList>
    </citation>
    <scope>IDENTIFICATION</scope>
    <source>
        <strain evidence="1">TTRI</strain>
    </source>
</reference>
<accession>A0A1A9V8U7</accession>
<dbReference type="PANTHER" id="PTHR10974">
    <property type="entry name" value="FI08016P-RELATED"/>
    <property type="match status" value="1"/>
</dbReference>
<dbReference type="InterPro" id="IPR004245">
    <property type="entry name" value="DUF229"/>
</dbReference>
<sequence>MDLHIALETANTPNMFMIVVYDLLNVSNMKHISAYFGPIRLVTIITSLPATMDSTTLKYLRAMERVGYFDNAIVFFLSDHGKLFHPLDKLPEAFLEDRLPTFFISIPEWFHYTHPELIKNLETNCQRLTSPYDIYMTMQHLLKINEPNFDIKAATGCTRCRGLFREIPENRTCLEAATHVTITQLPANIIRPQHDDGRMDQRIMDDYIERVRKLLSTKIKCNYMIDKIREDNREG</sequence>
<dbReference type="EnsemblMetazoa" id="GAUT029585-RA">
    <property type="protein sequence ID" value="GAUT029585-PA"/>
    <property type="gene ID" value="GAUT029585"/>
</dbReference>
<dbReference type="PANTHER" id="PTHR10974:SF9">
    <property type="entry name" value="DUF229 DOMAIN CONTAINING PROTEIN-RELATED"/>
    <property type="match status" value="1"/>
</dbReference>
<evidence type="ECO:0000313" key="2">
    <source>
        <dbReference type="Proteomes" id="UP000078200"/>
    </source>
</evidence>
<dbReference type="SUPFAM" id="SSF53649">
    <property type="entry name" value="Alkaline phosphatase-like"/>
    <property type="match status" value="1"/>
</dbReference>
<evidence type="ECO:0000313" key="1">
    <source>
        <dbReference type="EnsemblMetazoa" id="GAUT029585-PA"/>
    </source>
</evidence>
<protein>
    <submittedName>
        <fullName evidence="1">Uncharacterized protein</fullName>
    </submittedName>
</protein>
<dbReference type="Pfam" id="PF02995">
    <property type="entry name" value="DUF229"/>
    <property type="match status" value="1"/>
</dbReference>
<dbReference type="STRING" id="7395.A0A1A9V8U7"/>
<name>A0A1A9V8U7_GLOAU</name>